<accession>A0A1H0N7B8</accession>
<proteinExistence type="predicted"/>
<dbReference type="RefSeq" id="WP_255312826.1">
    <property type="nucleotide sequence ID" value="NZ_FNIJ01000017.1"/>
</dbReference>
<dbReference type="EMBL" id="FNIJ01000017">
    <property type="protein sequence ID" value="SDO88567.1"/>
    <property type="molecule type" value="Genomic_DNA"/>
</dbReference>
<evidence type="ECO:0000313" key="2">
    <source>
        <dbReference type="EMBL" id="SDO88567.1"/>
    </source>
</evidence>
<keyword evidence="1" id="KW-0472">Membrane</keyword>
<dbReference type="Proteomes" id="UP000242957">
    <property type="component" value="Unassembled WGS sequence"/>
</dbReference>
<feature type="transmembrane region" description="Helical" evidence="1">
    <location>
        <begin position="6"/>
        <end position="26"/>
    </location>
</feature>
<evidence type="ECO:0000313" key="3">
    <source>
        <dbReference type="Proteomes" id="UP000242957"/>
    </source>
</evidence>
<organism evidence="2 3">
    <name type="scientific">Pseudomonas jinjuensis</name>
    <dbReference type="NCBI Taxonomy" id="198616"/>
    <lineage>
        <taxon>Bacteria</taxon>
        <taxon>Pseudomonadati</taxon>
        <taxon>Pseudomonadota</taxon>
        <taxon>Gammaproteobacteria</taxon>
        <taxon>Pseudomonadales</taxon>
        <taxon>Pseudomonadaceae</taxon>
        <taxon>Pseudomonas</taxon>
    </lineage>
</organism>
<dbReference type="STRING" id="198616.SAMN05216193_117114"/>
<evidence type="ECO:0000256" key="1">
    <source>
        <dbReference type="SAM" id="Phobius"/>
    </source>
</evidence>
<gene>
    <name evidence="2" type="ORF">SAMN05216193_117114</name>
</gene>
<protein>
    <submittedName>
        <fullName evidence="2">Uncharacterized protein</fullName>
    </submittedName>
</protein>
<dbReference type="AlphaFoldDB" id="A0A1H0N7B8"/>
<name>A0A1H0N7B8_9PSED</name>
<keyword evidence="1" id="KW-0812">Transmembrane</keyword>
<sequence>MEPEYLEILLSVAAALGLHLGVRWYIRHGLATPERKGDDWLA</sequence>
<reference evidence="3" key="1">
    <citation type="submission" date="2016-10" db="EMBL/GenBank/DDBJ databases">
        <authorList>
            <person name="Varghese N."/>
            <person name="Submissions S."/>
        </authorList>
    </citation>
    <scope>NUCLEOTIDE SEQUENCE [LARGE SCALE GENOMIC DNA]</scope>
    <source>
        <strain evidence="3">JCM 21621</strain>
    </source>
</reference>
<keyword evidence="3" id="KW-1185">Reference proteome</keyword>
<keyword evidence="1" id="KW-1133">Transmembrane helix</keyword>